<comment type="subunit">
    <text evidence="3">Heterodimer of 2 subunits, IMMPL1 and IMMPL2.</text>
</comment>
<evidence type="ECO:0000256" key="7">
    <source>
        <dbReference type="ARBA" id="ARBA00022792"/>
    </source>
</evidence>
<evidence type="ECO:0000256" key="9">
    <source>
        <dbReference type="ARBA" id="ARBA00022989"/>
    </source>
</evidence>
<keyword evidence="9" id="KW-1133">Transmembrane helix</keyword>
<keyword evidence="10" id="KW-0496">Mitochondrion</keyword>
<evidence type="ECO:0000256" key="10">
    <source>
        <dbReference type="ARBA" id="ARBA00023128"/>
    </source>
</evidence>
<dbReference type="AlphaFoldDB" id="A0A9D4GPG4"/>
<dbReference type="GO" id="GO:0006465">
    <property type="term" value="P:signal peptide processing"/>
    <property type="evidence" value="ECO:0007669"/>
    <property type="project" value="InterPro"/>
</dbReference>
<dbReference type="Pfam" id="PF10502">
    <property type="entry name" value="Peptidase_S26"/>
    <property type="match status" value="2"/>
</dbReference>
<dbReference type="Proteomes" id="UP000828390">
    <property type="component" value="Unassembled WGS sequence"/>
</dbReference>
<dbReference type="EMBL" id="JAIWYP010000005">
    <property type="protein sequence ID" value="KAH3819146.1"/>
    <property type="molecule type" value="Genomic_DNA"/>
</dbReference>
<keyword evidence="8" id="KW-0378">Hydrolase</keyword>
<evidence type="ECO:0000256" key="3">
    <source>
        <dbReference type="ARBA" id="ARBA00011805"/>
    </source>
</evidence>
<comment type="subcellular location">
    <subcellularLocation>
        <location evidence="1">Mitochondrion inner membrane</location>
        <topology evidence="1">Single-pass membrane protein</topology>
    </subcellularLocation>
</comment>
<dbReference type="InterPro" id="IPR036286">
    <property type="entry name" value="LexA/Signal_pep-like_sf"/>
</dbReference>
<dbReference type="SUPFAM" id="SSF51306">
    <property type="entry name" value="LexA/Signal peptidase"/>
    <property type="match status" value="1"/>
</dbReference>
<dbReference type="PANTHER" id="PTHR46041:SF2">
    <property type="entry name" value="MITOCHONDRIAL INNER MEMBRANE PROTEASE SUBUNIT 2"/>
    <property type="match status" value="1"/>
</dbReference>
<evidence type="ECO:0000313" key="16">
    <source>
        <dbReference type="EMBL" id="KAH3819146.1"/>
    </source>
</evidence>
<dbReference type="FunFam" id="2.10.109.10:FF:000005">
    <property type="entry name" value="Mitochondrial inner membrane protease subunit"/>
    <property type="match status" value="1"/>
</dbReference>
<evidence type="ECO:0000256" key="4">
    <source>
        <dbReference type="ARBA" id="ARBA00013650"/>
    </source>
</evidence>
<evidence type="ECO:0000256" key="8">
    <source>
        <dbReference type="ARBA" id="ARBA00022801"/>
    </source>
</evidence>
<comment type="similarity">
    <text evidence="2">Belongs to the peptidase S26 family. IMP2 subfamily.</text>
</comment>
<dbReference type="CDD" id="cd06530">
    <property type="entry name" value="S26_SPase_I"/>
    <property type="match status" value="1"/>
</dbReference>
<protein>
    <recommendedName>
        <fullName evidence="4">Mitochondrial inner membrane protease subunit 2</fullName>
    </recommendedName>
    <alternativeName>
        <fullName evidence="12">IMP2-like protein</fullName>
    </alternativeName>
</protein>
<feature type="active site" evidence="13">
    <location>
        <position position="38"/>
    </location>
</feature>
<proteinExistence type="inferred from homology"/>
<dbReference type="GO" id="GO:0004252">
    <property type="term" value="F:serine-type endopeptidase activity"/>
    <property type="evidence" value="ECO:0007669"/>
    <property type="project" value="InterPro"/>
</dbReference>
<dbReference type="GO" id="GO:0042720">
    <property type="term" value="C:mitochondrial inner membrane peptidase complex"/>
    <property type="evidence" value="ECO:0007669"/>
    <property type="project" value="InterPro"/>
</dbReference>
<gene>
    <name evidence="16" type="ORF">DPMN_120879</name>
</gene>
<feature type="domain" description="Peptidase S26" evidence="15">
    <location>
        <begin position="14"/>
        <end position="97"/>
    </location>
</feature>
<reference evidence="16" key="1">
    <citation type="journal article" date="2019" name="bioRxiv">
        <title>The Genome of the Zebra Mussel, Dreissena polymorpha: A Resource for Invasive Species Research.</title>
        <authorList>
            <person name="McCartney M.A."/>
            <person name="Auch B."/>
            <person name="Kono T."/>
            <person name="Mallez S."/>
            <person name="Zhang Y."/>
            <person name="Obille A."/>
            <person name="Becker A."/>
            <person name="Abrahante J.E."/>
            <person name="Garbe J."/>
            <person name="Badalamenti J.P."/>
            <person name="Herman A."/>
            <person name="Mangelson H."/>
            <person name="Liachko I."/>
            <person name="Sullivan S."/>
            <person name="Sone E.D."/>
            <person name="Koren S."/>
            <person name="Silverstein K.A.T."/>
            <person name="Beckman K.B."/>
            <person name="Gohl D.M."/>
        </authorList>
    </citation>
    <scope>NUCLEOTIDE SEQUENCE</scope>
    <source>
        <strain evidence="16">Duluth1</strain>
        <tissue evidence="16">Whole animal</tissue>
    </source>
</reference>
<organism evidence="16 17">
    <name type="scientific">Dreissena polymorpha</name>
    <name type="common">Zebra mussel</name>
    <name type="synonym">Mytilus polymorpha</name>
    <dbReference type="NCBI Taxonomy" id="45954"/>
    <lineage>
        <taxon>Eukaryota</taxon>
        <taxon>Metazoa</taxon>
        <taxon>Spiralia</taxon>
        <taxon>Lophotrochozoa</taxon>
        <taxon>Mollusca</taxon>
        <taxon>Bivalvia</taxon>
        <taxon>Autobranchia</taxon>
        <taxon>Heteroconchia</taxon>
        <taxon>Euheterodonta</taxon>
        <taxon>Imparidentia</taxon>
        <taxon>Neoheterodontei</taxon>
        <taxon>Myida</taxon>
        <taxon>Dreissenoidea</taxon>
        <taxon>Dreissenidae</taxon>
        <taxon>Dreissena</taxon>
    </lineage>
</organism>
<evidence type="ECO:0000256" key="2">
    <source>
        <dbReference type="ARBA" id="ARBA00007066"/>
    </source>
</evidence>
<comment type="caution">
    <text evidence="16">The sequence shown here is derived from an EMBL/GenBank/DDBJ whole genome shotgun (WGS) entry which is preliminary data.</text>
</comment>
<evidence type="ECO:0000259" key="15">
    <source>
        <dbReference type="Pfam" id="PF10502"/>
    </source>
</evidence>
<dbReference type="PANTHER" id="PTHR46041">
    <property type="entry name" value="MITOCHONDRIAL INNER MEMBRANE PROTEASE SUBUNIT 2"/>
    <property type="match status" value="1"/>
</dbReference>
<keyword evidence="14" id="KW-0732">Signal</keyword>
<dbReference type="InterPro" id="IPR000223">
    <property type="entry name" value="Pept_S26A_signal_pept_1"/>
</dbReference>
<feature type="chain" id="PRO_5039301706" description="Mitochondrial inner membrane protease subunit 2" evidence="14">
    <location>
        <begin position="26"/>
        <end position="175"/>
    </location>
</feature>
<evidence type="ECO:0000256" key="5">
    <source>
        <dbReference type="ARBA" id="ARBA00022670"/>
    </source>
</evidence>
<feature type="domain" description="Peptidase S26" evidence="15">
    <location>
        <begin position="102"/>
        <end position="145"/>
    </location>
</feature>
<keyword evidence="7" id="KW-0999">Mitochondrion inner membrane</keyword>
<evidence type="ECO:0000256" key="12">
    <source>
        <dbReference type="ARBA" id="ARBA00032718"/>
    </source>
</evidence>
<dbReference type="PRINTS" id="PR00727">
    <property type="entry name" value="LEADERPTASE"/>
</dbReference>
<evidence type="ECO:0000256" key="13">
    <source>
        <dbReference type="PIRSR" id="PIRSR600223-1"/>
    </source>
</evidence>
<name>A0A9D4GPG4_DREPO</name>
<keyword evidence="5" id="KW-0645">Protease</keyword>
<dbReference type="Gene3D" id="2.10.109.10">
    <property type="entry name" value="Umud Fragment, subunit A"/>
    <property type="match status" value="1"/>
</dbReference>
<feature type="active site" evidence="13">
    <location>
        <position position="85"/>
    </location>
</feature>
<feature type="signal peptide" evidence="14">
    <location>
        <begin position="1"/>
        <end position="25"/>
    </location>
</feature>
<evidence type="ECO:0000256" key="1">
    <source>
        <dbReference type="ARBA" id="ARBA00004434"/>
    </source>
</evidence>
<dbReference type="InterPro" id="IPR037730">
    <property type="entry name" value="IMP2"/>
</dbReference>
<evidence type="ECO:0000313" key="17">
    <source>
        <dbReference type="Proteomes" id="UP000828390"/>
    </source>
</evidence>
<evidence type="ECO:0000256" key="11">
    <source>
        <dbReference type="ARBA" id="ARBA00023136"/>
    </source>
</evidence>
<reference evidence="16" key="2">
    <citation type="submission" date="2020-11" db="EMBL/GenBank/DDBJ databases">
        <authorList>
            <person name="McCartney M.A."/>
            <person name="Auch B."/>
            <person name="Kono T."/>
            <person name="Mallez S."/>
            <person name="Becker A."/>
            <person name="Gohl D.M."/>
            <person name="Silverstein K.A.T."/>
            <person name="Koren S."/>
            <person name="Bechman K.B."/>
            <person name="Herman A."/>
            <person name="Abrahante J.E."/>
            <person name="Garbe J."/>
        </authorList>
    </citation>
    <scope>NUCLEOTIDE SEQUENCE</scope>
    <source>
        <strain evidence="16">Duluth1</strain>
        <tissue evidence="16">Whole animal</tissue>
    </source>
</reference>
<evidence type="ECO:0000256" key="6">
    <source>
        <dbReference type="ARBA" id="ARBA00022692"/>
    </source>
</evidence>
<accession>A0A9D4GPG4</accession>
<dbReference type="GO" id="GO:0006627">
    <property type="term" value="P:protein processing involved in protein targeting to mitochondrion"/>
    <property type="evidence" value="ECO:0007669"/>
    <property type="project" value="InterPro"/>
</dbReference>
<dbReference type="InterPro" id="IPR019533">
    <property type="entry name" value="Peptidase_S26"/>
</dbReference>
<keyword evidence="11" id="KW-0472">Membrane</keyword>
<keyword evidence="17" id="KW-1185">Reference proteome</keyword>
<dbReference type="OrthoDB" id="9996127at2759"/>
<evidence type="ECO:0000256" key="14">
    <source>
        <dbReference type="SAM" id="SignalP"/>
    </source>
</evidence>
<keyword evidence="6" id="KW-0812">Transmembrane</keyword>
<sequence>MSMWQCCRSAVGVVAFVVPVTLTFMDNVGSVVGVKGVSMQPVLNPDLMHKDYVWLNKWCAKDFQFQRGNIVTLRAPYDPRCTIIKRIVAIEGDTVCPNRRTEECIRIPAGHCWLEGDNVTMSKDSNSFGPVSVGLIEAKATYIVWPPQRWRALNGYFNIPDRVVISGQLQQSHSV</sequence>